<feature type="transmembrane region" description="Helical" evidence="1">
    <location>
        <begin position="155"/>
        <end position="176"/>
    </location>
</feature>
<organism evidence="2 3">
    <name type="scientific">Rhamnella rubrinervis</name>
    <dbReference type="NCBI Taxonomy" id="2594499"/>
    <lineage>
        <taxon>Eukaryota</taxon>
        <taxon>Viridiplantae</taxon>
        <taxon>Streptophyta</taxon>
        <taxon>Embryophyta</taxon>
        <taxon>Tracheophyta</taxon>
        <taxon>Spermatophyta</taxon>
        <taxon>Magnoliopsida</taxon>
        <taxon>eudicotyledons</taxon>
        <taxon>Gunneridae</taxon>
        <taxon>Pentapetalae</taxon>
        <taxon>rosids</taxon>
        <taxon>fabids</taxon>
        <taxon>Rosales</taxon>
        <taxon>Rhamnaceae</taxon>
        <taxon>rhamnoid group</taxon>
        <taxon>Rhamneae</taxon>
        <taxon>Rhamnella</taxon>
    </lineage>
</organism>
<protein>
    <submittedName>
        <fullName evidence="2">Uncharacterized protein</fullName>
    </submittedName>
</protein>
<dbReference type="OrthoDB" id="1915303at2759"/>
<accession>A0A8K0H9B9</accession>
<proteinExistence type="predicted"/>
<dbReference type="PANTHER" id="PTHR35307">
    <property type="entry name" value="PROTEIN, PUTATIVE-RELATED"/>
    <property type="match status" value="1"/>
</dbReference>
<dbReference type="EMBL" id="VOIH02000004">
    <property type="protein sequence ID" value="KAF3448352.1"/>
    <property type="molecule type" value="Genomic_DNA"/>
</dbReference>
<name>A0A8K0H9B9_9ROSA</name>
<comment type="caution">
    <text evidence="2">The sequence shown here is derived from an EMBL/GenBank/DDBJ whole genome shotgun (WGS) entry which is preliminary data.</text>
</comment>
<evidence type="ECO:0000313" key="3">
    <source>
        <dbReference type="Proteomes" id="UP000796880"/>
    </source>
</evidence>
<evidence type="ECO:0000256" key="1">
    <source>
        <dbReference type="SAM" id="Phobius"/>
    </source>
</evidence>
<feature type="transmembrane region" description="Helical" evidence="1">
    <location>
        <begin position="122"/>
        <end position="149"/>
    </location>
</feature>
<feature type="transmembrane region" description="Helical" evidence="1">
    <location>
        <begin position="226"/>
        <end position="248"/>
    </location>
</feature>
<keyword evidence="1" id="KW-0812">Transmembrane</keyword>
<keyword evidence="1" id="KW-1133">Transmembrane helix</keyword>
<keyword evidence="1" id="KW-0472">Membrane</keyword>
<feature type="transmembrane region" description="Helical" evidence="1">
    <location>
        <begin position="278"/>
        <end position="300"/>
    </location>
</feature>
<feature type="transmembrane region" description="Helical" evidence="1">
    <location>
        <begin position="56"/>
        <end position="77"/>
    </location>
</feature>
<dbReference type="Proteomes" id="UP000796880">
    <property type="component" value="Unassembled WGS sequence"/>
</dbReference>
<keyword evidence="3" id="KW-1185">Reference proteome</keyword>
<sequence length="760" mass="85664">MGKLGCNIDGNLNDQKFSEPLPWIGIYVAAASMACLAAMAADVIHGFRHQKFWFPCKFFSINATSLTLIGVAIKLLVDLNTAMPSRQDQLAKLSSVVFICTVMGNSMPSFGTMGNEEILMNIMALAILVITVIVNICMQLATGAIFVFWKEHASVMFLMLLLLVMLTFTALTVPTTKHYLEYKYRKKYELAVQEVSDEIEKTVASKLRKGLVMYWMMAHTSSPQFVMGRSVTCTASGAFCVLSAMILAEAMLRSYFMPGFFQFQFCSGDSDYKWSTTIVLITQTIAVGVGTIAPAIRWLFAIRFRCPKRGNISFKRELFYVESYWIQRLSEMKEYPLTTRIIKLRSRHFRRAAHAAKVQFLNLCIALQTWIVVMSKVVRYISIFFVSQVLLCCDCCGELKKKFKFNNTISSNYPGSDSQPDSNSKLDLSRYVLHLEGEEALVGLMMRSNFDATDHLLQKGKKREPKYLTKLLENSSKGFRGVAEFDSNQVPSLVCEEPTNCWALPVVTLTIIALALPDTKLCLRKDLLCSVSEGLMYVKHIEKILVKSAKLGNIKKAAEVLWTGVDLYHKWLDVDLHKLSLQGKSPKEILEELAENAKNKILEQKDKDTQACLKENPLKWPTKVLAANSMYRISRTILLEHESRSQTGEKLFGAISVMISDILGACLTNFKEVICIKVLNTAIEERERSVRHAVFALGKTENILKILNDKALPSLEPHQMACIDAWRLSLKQNSPWDFTKSSSEEKTLSSCSNDVYLAID</sequence>
<dbReference type="AlphaFoldDB" id="A0A8K0H9B9"/>
<feature type="transmembrane region" description="Helical" evidence="1">
    <location>
        <begin position="24"/>
        <end position="44"/>
    </location>
</feature>
<dbReference type="PANTHER" id="PTHR35307:SF3">
    <property type="entry name" value="DUF4220 DOMAIN-CONTAINING PROTEIN"/>
    <property type="match status" value="1"/>
</dbReference>
<dbReference type="PROSITE" id="PS51257">
    <property type="entry name" value="PROKAR_LIPOPROTEIN"/>
    <property type="match status" value="1"/>
</dbReference>
<gene>
    <name evidence="2" type="ORF">FNV43_RR09065</name>
</gene>
<feature type="transmembrane region" description="Helical" evidence="1">
    <location>
        <begin position="352"/>
        <end position="371"/>
    </location>
</feature>
<evidence type="ECO:0000313" key="2">
    <source>
        <dbReference type="EMBL" id="KAF3448352.1"/>
    </source>
</evidence>
<reference evidence="2" key="1">
    <citation type="submission" date="2020-03" db="EMBL/GenBank/DDBJ databases">
        <title>A high-quality chromosome-level genome assembly of a woody plant with both climbing and erect habits, Rhamnella rubrinervis.</title>
        <authorList>
            <person name="Lu Z."/>
            <person name="Yang Y."/>
            <person name="Zhu X."/>
            <person name="Sun Y."/>
        </authorList>
    </citation>
    <scope>NUCLEOTIDE SEQUENCE</scope>
    <source>
        <strain evidence="2">BYM</strain>
        <tissue evidence="2">Leaf</tissue>
    </source>
</reference>